<gene>
    <name evidence="1" type="ORF">MENTE1834_LOCUS11362</name>
</gene>
<accession>A0ACB0YF23</accession>
<organism evidence="1 2">
    <name type="scientific">Meloidogyne enterolobii</name>
    <name type="common">Root-knot nematode worm</name>
    <name type="synonym">Meloidogyne mayaguensis</name>
    <dbReference type="NCBI Taxonomy" id="390850"/>
    <lineage>
        <taxon>Eukaryota</taxon>
        <taxon>Metazoa</taxon>
        <taxon>Ecdysozoa</taxon>
        <taxon>Nematoda</taxon>
        <taxon>Chromadorea</taxon>
        <taxon>Rhabditida</taxon>
        <taxon>Tylenchina</taxon>
        <taxon>Tylenchomorpha</taxon>
        <taxon>Tylenchoidea</taxon>
        <taxon>Meloidogynidae</taxon>
        <taxon>Meloidogyninae</taxon>
        <taxon>Meloidogyne</taxon>
    </lineage>
</organism>
<evidence type="ECO:0000313" key="1">
    <source>
        <dbReference type="EMBL" id="CAK5044161.1"/>
    </source>
</evidence>
<evidence type="ECO:0000313" key="2">
    <source>
        <dbReference type="Proteomes" id="UP001497535"/>
    </source>
</evidence>
<dbReference type="EMBL" id="CAVMJV010000011">
    <property type="protein sequence ID" value="CAK5044161.1"/>
    <property type="molecule type" value="Genomic_DNA"/>
</dbReference>
<name>A0ACB0YF23_MELEN</name>
<keyword evidence="2" id="KW-1185">Reference proteome</keyword>
<comment type="caution">
    <text evidence="1">The sequence shown here is derived from an EMBL/GenBank/DDBJ whole genome shotgun (WGS) entry which is preliminary data.</text>
</comment>
<dbReference type="Proteomes" id="UP001497535">
    <property type="component" value="Unassembled WGS sequence"/>
</dbReference>
<protein>
    <submittedName>
        <fullName evidence="1">Uncharacterized protein</fullName>
    </submittedName>
</protein>
<reference evidence="1" key="1">
    <citation type="submission" date="2023-11" db="EMBL/GenBank/DDBJ databases">
        <authorList>
            <person name="Poullet M."/>
        </authorList>
    </citation>
    <scope>NUCLEOTIDE SEQUENCE</scope>
    <source>
        <strain evidence="1">E1834</strain>
    </source>
</reference>
<proteinExistence type="predicted"/>
<sequence>MNNFMSFFVIFLMFNIAMITSVNGGDFFADCCNFLCHSCFLNVGFLCQDGNLVELKTSLLTQCKQAGHYCSNKWSKFI</sequence>